<dbReference type="Gene3D" id="4.10.240.10">
    <property type="entry name" value="Zn(2)-C6 fungal-type DNA-binding domain"/>
    <property type="match status" value="1"/>
</dbReference>
<dbReference type="InterPro" id="IPR007219">
    <property type="entry name" value="XnlR_reg_dom"/>
</dbReference>
<feature type="compositionally biased region" description="Low complexity" evidence="5">
    <location>
        <begin position="724"/>
        <end position="742"/>
    </location>
</feature>
<dbReference type="OrthoDB" id="2123952at2759"/>
<feature type="region of interest" description="Disordered" evidence="5">
    <location>
        <begin position="684"/>
        <end position="744"/>
    </location>
</feature>
<dbReference type="CDD" id="cd12148">
    <property type="entry name" value="fungal_TF_MHR"/>
    <property type="match status" value="1"/>
</dbReference>
<dbReference type="GO" id="GO:0000981">
    <property type="term" value="F:DNA-binding transcription factor activity, RNA polymerase II-specific"/>
    <property type="evidence" value="ECO:0007669"/>
    <property type="project" value="InterPro"/>
</dbReference>
<comment type="caution">
    <text evidence="8">The sequence shown here is derived from an EMBL/GenBank/DDBJ whole genome shotgun (WGS) entry which is preliminary data.</text>
</comment>
<dbReference type="STRING" id="41047.A0A397GYZ3"/>
<gene>
    <name evidence="8" type="ORF">CDV56_103147</name>
</gene>
<dbReference type="VEuPathDB" id="FungiDB:CDV56_103147"/>
<dbReference type="AlphaFoldDB" id="A0A397GYZ3"/>
<keyword evidence="6" id="KW-0472">Membrane</keyword>
<name>A0A397GYZ3_ASPTH</name>
<evidence type="ECO:0000256" key="6">
    <source>
        <dbReference type="SAM" id="Phobius"/>
    </source>
</evidence>
<feature type="region of interest" description="Disordered" evidence="5">
    <location>
        <begin position="887"/>
        <end position="907"/>
    </location>
</feature>
<feature type="compositionally biased region" description="Acidic residues" evidence="5">
    <location>
        <begin position="122"/>
        <end position="142"/>
    </location>
</feature>
<dbReference type="EMBL" id="NKHU02000108">
    <property type="protein sequence ID" value="RHZ54616.1"/>
    <property type="molecule type" value="Genomic_DNA"/>
</dbReference>
<organism evidence="8 9">
    <name type="scientific">Aspergillus thermomutatus</name>
    <name type="common">Neosartorya pseudofischeri</name>
    <dbReference type="NCBI Taxonomy" id="41047"/>
    <lineage>
        <taxon>Eukaryota</taxon>
        <taxon>Fungi</taxon>
        <taxon>Dikarya</taxon>
        <taxon>Ascomycota</taxon>
        <taxon>Pezizomycotina</taxon>
        <taxon>Eurotiomycetes</taxon>
        <taxon>Eurotiomycetidae</taxon>
        <taxon>Eurotiales</taxon>
        <taxon>Aspergillaceae</taxon>
        <taxon>Aspergillus</taxon>
        <taxon>Aspergillus subgen. Fumigati</taxon>
    </lineage>
</organism>
<evidence type="ECO:0000256" key="5">
    <source>
        <dbReference type="SAM" id="MobiDB-lite"/>
    </source>
</evidence>
<keyword evidence="2" id="KW-0238">DNA-binding</keyword>
<dbReference type="PANTHER" id="PTHR46910">
    <property type="entry name" value="TRANSCRIPTION FACTOR PDR1"/>
    <property type="match status" value="1"/>
</dbReference>
<reference evidence="8" key="1">
    <citation type="submission" date="2018-08" db="EMBL/GenBank/DDBJ databases">
        <title>Draft genome sequence of azole-resistant Aspergillus thermomutatus (Neosartorya pseudofischeri) strain HMR AF 39, isolated from a human nasal aspirate.</title>
        <authorList>
            <person name="Parent-Michaud M."/>
            <person name="Dufresne P.J."/>
            <person name="Fournier E."/>
            <person name="Martineau C."/>
            <person name="Moreira S."/>
            <person name="Perkins V."/>
            <person name="De Repentigny L."/>
            <person name="Dufresne S.F."/>
        </authorList>
    </citation>
    <scope>NUCLEOTIDE SEQUENCE [LARGE SCALE GENOMIC DNA]</scope>
    <source>
        <strain evidence="8">HMR AF 39</strain>
    </source>
</reference>
<keyword evidence="4" id="KW-0539">Nucleus</keyword>
<dbReference type="Pfam" id="PF04082">
    <property type="entry name" value="Fungal_trans"/>
    <property type="match status" value="1"/>
</dbReference>
<evidence type="ECO:0000256" key="3">
    <source>
        <dbReference type="ARBA" id="ARBA00023163"/>
    </source>
</evidence>
<evidence type="ECO:0000313" key="8">
    <source>
        <dbReference type="EMBL" id="RHZ54616.1"/>
    </source>
</evidence>
<evidence type="ECO:0000256" key="4">
    <source>
        <dbReference type="ARBA" id="ARBA00023242"/>
    </source>
</evidence>
<keyword evidence="6" id="KW-0812">Transmembrane</keyword>
<dbReference type="RefSeq" id="XP_026614051.1">
    <property type="nucleotide sequence ID" value="XM_026756766.1"/>
</dbReference>
<evidence type="ECO:0000313" key="9">
    <source>
        <dbReference type="Proteomes" id="UP000215305"/>
    </source>
</evidence>
<dbReference type="SMART" id="SM00906">
    <property type="entry name" value="Fungal_trans"/>
    <property type="match status" value="1"/>
</dbReference>
<dbReference type="GO" id="GO:0003677">
    <property type="term" value="F:DNA binding"/>
    <property type="evidence" value="ECO:0007669"/>
    <property type="project" value="UniProtKB-KW"/>
</dbReference>
<sequence length="907" mass="101880">MQNLSVAAESRHSLGPLDGHASIHQAARAKDHHNANRIRNSLVCEACYKSKLKCEPDASNTSCNQCTRRRIPCELTSTKEKQERRKRRLYVKALKERLERTESLLKAAGLLNEEKLTPPETSSDDDVPLEDDGIEAESEDDLSSTLPHNPSAHTARMSKSGALRDTDQQSELKPSGKLSVTGDSQHVSLIRWDNKADSLYYGRSSSLSILSREGIEWIKHKTGEVKFLRMLVSDTKHDSPWDYWRPDVFHDVFASKVFKPLPPRAEVFSLLRDYFRTINRLFPLYHEASFMKLVEWQYTQQTCDDAARWASINVILALAYEYRYSNSLKSEKDKEKAWLYYKNAMSVFAELTLRRTDILSVQALLGMALFLRGNSGTQSAMPLITAAIRACHRLGLHRDTPRPHLAPAEREQRKRVFWIAFILDQSTCIRTGNAPTQHPDDFDVDIPAVDLENDLLLSDNKPFFQQLCRITIIKGRIYTKLYSEKALQNKTAAEIIEIVKELHAELGEWRAANTFDDQLKQGAAGEDFLRGFASAGMQFVYFNSLILIHRMPLVIHFIYRHRLANGDSTPDDANLILRESGSSIALCSEAARDTLRLVNNLPWGDIAWIWSLLYYVFLAVLTIFVNILRDSRYPNAREDIQSLNMASTFFATLIPGDGPSNYARFMTQMSANFERIARSVLERDQKATKLSERTTSRASVTRTEGHDLTPEEQQSQRHQPAEAPKSSSSSPPVHSPSIIDIPHLPGLPRINSSGYVVPDSSPPASDDLQHLIPNYSLENTRQNAAASAESSVSPQASDNHNPTYPFDPFFPIPVANHIPQPDFWQTIPAMDWGLTNSNQFSDDSYIQGLFQGTAPSLTATATTATSSNVPSAPLNMGFAFETSSQFAQDQGPSQTVWPGGGFTNPYP</sequence>
<feature type="compositionally biased region" description="Basic and acidic residues" evidence="5">
    <location>
        <begin position="684"/>
        <end position="695"/>
    </location>
</feature>
<dbReference type="PANTHER" id="PTHR46910:SF2">
    <property type="entry name" value="ZN(II)2CYS6 TRANSCRIPTION FACTOR (EUROFUNG)"/>
    <property type="match status" value="1"/>
</dbReference>
<feature type="compositionally biased region" description="Gly residues" evidence="5">
    <location>
        <begin position="898"/>
        <end position="907"/>
    </location>
</feature>
<accession>A0A397GYZ3</accession>
<dbReference type="GO" id="GO:0006351">
    <property type="term" value="P:DNA-templated transcription"/>
    <property type="evidence" value="ECO:0007669"/>
    <property type="project" value="InterPro"/>
</dbReference>
<protein>
    <recommendedName>
        <fullName evidence="7">Xylanolytic transcriptional activator regulatory domain-containing protein</fullName>
    </recommendedName>
</protein>
<evidence type="ECO:0000256" key="1">
    <source>
        <dbReference type="ARBA" id="ARBA00023015"/>
    </source>
</evidence>
<feature type="transmembrane region" description="Helical" evidence="6">
    <location>
        <begin position="607"/>
        <end position="628"/>
    </location>
</feature>
<feature type="region of interest" description="Disordered" evidence="5">
    <location>
        <begin position="780"/>
        <end position="800"/>
    </location>
</feature>
<keyword evidence="6" id="KW-1133">Transmembrane helix</keyword>
<dbReference type="SUPFAM" id="SSF57701">
    <property type="entry name" value="Zn2/Cys6 DNA-binding domain"/>
    <property type="match status" value="1"/>
</dbReference>
<dbReference type="GeneID" id="38125121"/>
<proteinExistence type="predicted"/>
<feature type="region of interest" description="Disordered" evidence="5">
    <location>
        <begin position="110"/>
        <end position="181"/>
    </location>
</feature>
<dbReference type="InterPro" id="IPR036864">
    <property type="entry name" value="Zn2-C6_fun-type_DNA-bd_sf"/>
</dbReference>
<evidence type="ECO:0000256" key="2">
    <source>
        <dbReference type="ARBA" id="ARBA00023125"/>
    </source>
</evidence>
<evidence type="ECO:0000259" key="7">
    <source>
        <dbReference type="SMART" id="SM00906"/>
    </source>
</evidence>
<dbReference type="GO" id="GO:0008270">
    <property type="term" value="F:zinc ion binding"/>
    <property type="evidence" value="ECO:0007669"/>
    <property type="project" value="InterPro"/>
</dbReference>
<keyword evidence="3" id="KW-0804">Transcription</keyword>
<keyword evidence="1" id="KW-0805">Transcription regulation</keyword>
<feature type="region of interest" description="Disordered" evidence="5">
    <location>
        <begin position="750"/>
        <end position="769"/>
    </location>
</feature>
<feature type="compositionally biased region" description="Polar residues" evidence="5">
    <location>
        <begin position="143"/>
        <end position="152"/>
    </location>
</feature>
<dbReference type="Proteomes" id="UP000215305">
    <property type="component" value="Unassembled WGS sequence"/>
</dbReference>
<dbReference type="InterPro" id="IPR050987">
    <property type="entry name" value="AtrR-like"/>
</dbReference>
<keyword evidence="9" id="KW-1185">Reference proteome</keyword>
<feature type="compositionally biased region" description="Polar residues" evidence="5">
    <location>
        <begin position="887"/>
        <end position="896"/>
    </location>
</feature>
<feature type="domain" description="Xylanolytic transcriptional activator regulatory" evidence="7">
    <location>
        <begin position="380"/>
        <end position="453"/>
    </location>
</feature>